<dbReference type="Proteomes" id="UP000016462">
    <property type="component" value="Unassembled WGS sequence"/>
</dbReference>
<protein>
    <submittedName>
        <fullName evidence="2">Uncharacterized protein</fullName>
    </submittedName>
</protein>
<dbReference type="AlphaFoldDB" id="U1MSW2"/>
<comment type="caution">
    <text evidence="2">The sequence shown here is derived from an EMBL/GenBank/DDBJ whole genome shotgun (WGS) entry which is preliminary data.</text>
</comment>
<dbReference type="NCBIfam" id="NF038403">
    <property type="entry name" value="perm_prefix_1"/>
    <property type="match status" value="1"/>
</dbReference>
<evidence type="ECO:0000256" key="1">
    <source>
        <dbReference type="SAM" id="Phobius"/>
    </source>
</evidence>
<proteinExistence type="predicted"/>
<feature type="transmembrane region" description="Helical" evidence="1">
    <location>
        <begin position="91"/>
        <end position="114"/>
    </location>
</feature>
<feature type="transmembrane region" description="Helical" evidence="1">
    <location>
        <begin position="134"/>
        <end position="153"/>
    </location>
</feature>
<dbReference type="OrthoDB" id="5124222at2"/>
<evidence type="ECO:0000313" key="2">
    <source>
        <dbReference type="EMBL" id="ERG65026.1"/>
    </source>
</evidence>
<name>U1MSW2_9MICO</name>
<dbReference type="EMBL" id="ASHR01000014">
    <property type="protein sequence ID" value="ERG65026.1"/>
    <property type="molecule type" value="Genomic_DNA"/>
</dbReference>
<evidence type="ECO:0000313" key="3">
    <source>
        <dbReference type="Proteomes" id="UP000016462"/>
    </source>
</evidence>
<feature type="transmembrane region" description="Helical" evidence="1">
    <location>
        <begin position="160"/>
        <end position="188"/>
    </location>
</feature>
<reference evidence="2 3" key="1">
    <citation type="journal article" date="2013" name="Genome Announc.">
        <title>First draft genome sequence from a member of the genus agrococcus, isolated from modern microbialites.</title>
        <authorList>
            <person name="White R.A.III."/>
            <person name="Grassa C.J."/>
            <person name="Suttle C.A."/>
        </authorList>
    </citation>
    <scope>NUCLEOTIDE SEQUENCE [LARGE SCALE GENOMIC DNA]</scope>
    <source>
        <strain evidence="2 3">RW1</strain>
    </source>
</reference>
<keyword evidence="1" id="KW-0472">Membrane</keyword>
<organism evidence="2 3">
    <name type="scientific">Agrococcus pavilionensis RW1</name>
    <dbReference type="NCBI Taxonomy" id="1330458"/>
    <lineage>
        <taxon>Bacteria</taxon>
        <taxon>Bacillati</taxon>
        <taxon>Actinomycetota</taxon>
        <taxon>Actinomycetes</taxon>
        <taxon>Micrococcales</taxon>
        <taxon>Microbacteriaceae</taxon>
        <taxon>Agrococcus</taxon>
    </lineage>
</organism>
<keyword evidence="1" id="KW-0812">Transmembrane</keyword>
<dbReference type="InterPro" id="IPR047928">
    <property type="entry name" value="Perm_prefix_1"/>
</dbReference>
<keyword evidence="1" id="KW-1133">Transmembrane helix</keyword>
<dbReference type="RefSeq" id="WP_021010043.1">
    <property type="nucleotide sequence ID" value="NZ_ASHR01000014.1"/>
</dbReference>
<accession>U1MSW2</accession>
<sequence length="234" mass="23366">MPRSRPVSRAAADPVGELVDRLERAVVASPRRRAELAREIEGDLREAVADRVVAGAAEPAAAAAVVAEFGDPRAIAAELSRALLAAHGRRFAPLAALAAVALLAAWFAGMTSLAAVPGFGVPVEAGWMLRVSRALDVAGPFVAAAALAGWVALRRADSLAALVAVAALQLAFAVALVAGAIAMVGAVAVPPAGVGLLVALVALTLTLGGALAAAAAALLVRWGAVRLAPRRALG</sequence>
<feature type="transmembrane region" description="Helical" evidence="1">
    <location>
        <begin position="194"/>
        <end position="220"/>
    </location>
</feature>
<keyword evidence="3" id="KW-1185">Reference proteome</keyword>
<gene>
    <name evidence="2" type="ORF">L332_11300</name>
</gene>